<protein>
    <submittedName>
        <fullName evidence="4">3-oxoacyl-ACP reductase</fullName>
    </submittedName>
    <submittedName>
        <fullName evidence="3">3-oxoacyl-[acyl-carrier protein] reductase</fullName>
        <ecNumber evidence="3">1.1.1.100</ecNumber>
    </submittedName>
</protein>
<dbReference type="PANTHER" id="PTHR42760">
    <property type="entry name" value="SHORT-CHAIN DEHYDROGENASES/REDUCTASES FAMILY MEMBER"/>
    <property type="match status" value="1"/>
</dbReference>
<dbReference type="SMART" id="SM00822">
    <property type="entry name" value="PKS_KR"/>
    <property type="match status" value="1"/>
</dbReference>
<dbReference type="RefSeq" id="WP_067190728.1">
    <property type="nucleotide sequence ID" value="NZ_FUKP01000006.1"/>
</dbReference>
<dbReference type="OrthoDB" id="9804774at2"/>
<reference evidence="4 6" key="2">
    <citation type="submission" date="2019-03" db="EMBL/GenBank/DDBJ databases">
        <title>Reclassification of Micrococcus aloeverae and Micrococcus yunnanensis as later heterotypic synonyms of Micrococcus luteus.</title>
        <authorList>
            <person name="Huang C.-H."/>
        </authorList>
    </citation>
    <scope>NUCLEOTIDE SEQUENCE [LARGE SCALE GENOMIC DNA]</scope>
    <source>
        <strain evidence="4 6">BCRC 12151</strain>
    </source>
</reference>
<evidence type="ECO:0000256" key="1">
    <source>
        <dbReference type="ARBA" id="ARBA00006484"/>
    </source>
</evidence>
<evidence type="ECO:0000259" key="2">
    <source>
        <dbReference type="SMART" id="SM00822"/>
    </source>
</evidence>
<dbReference type="InterPro" id="IPR036291">
    <property type="entry name" value="NAD(P)-bd_dom_sf"/>
</dbReference>
<evidence type="ECO:0000313" key="5">
    <source>
        <dbReference type="Proteomes" id="UP000196230"/>
    </source>
</evidence>
<dbReference type="PRINTS" id="PR00081">
    <property type="entry name" value="GDHRDH"/>
</dbReference>
<keyword evidence="3" id="KW-0560">Oxidoreductase</keyword>
<accession>A0A1R4I8I8</accession>
<dbReference type="Pfam" id="PF13561">
    <property type="entry name" value="adh_short_C2"/>
    <property type="match status" value="1"/>
</dbReference>
<dbReference type="NCBIfam" id="NF006110">
    <property type="entry name" value="PRK08261.1"/>
    <property type="match status" value="1"/>
</dbReference>
<dbReference type="InterPro" id="IPR002347">
    <property type="entry name" value="SDR_fam"/>
</dbReference>
<sequence>MNDPYGTFVDSAVGKRLAKALGLPMPVQLRRHTPGAPLLEGPALVLGGTPAAEAAARLLTGWGVEVQTSRAESVKYAAVVACFDGIDTPAAIGETVLDLGGTLRQLATNSRVVTVAEDPEAASVAEDPAARAARQGITGLTRSLAHEMRAGGTANGIQLGDGVGLDAPGAAGALRFLLSGRSAYVSGQFLPVTTTAGRLPEDPDRPLAGKVAVVTGAARGIGAAIIRTLARDGATVVGVDVPAAGESLTAVVNELGGTALPLDITAEDAGARILEHCRSRHGRMDIVVHNAGITRDKMLANMDAARWDSVLAVNTLSQLRMNEAFLAEDAKDVVGEGLRIVTLASTSGIAGNRGQTNYAASKSGVMGLAAATAPLLAARGGTINAVAPGFIETEMTAKIPLLTREVGRRINSLSQGGTPVDVAEAIAFLVSDAAGGTNGNTLRVCGQAMMGA</sequence>
<gene>
    <name evidence="4" type="ORF">E4A49_02070</name>
    <name evidence="3" type="ORF">FM125_00700</name>
</gene>
<comment type="similarity">
    <text evidence="1">Belongs to the short-chain dehydrogenases/reductases (SDR) family.</text>
</comment>
<dbReference type="Proteomes" id="UP000196230">
    <property type="component" value="Unassembled WGS sequence"/>
</dbReference>
<keyword evidence="6" id="KW-1185">Reference proteome</keyword>
<reference evidence="3 5" key="1">
    <citation type="submission" date="2017-02" db="EMBL/GenBank/DDBJ databases">
        <authorList>
            <person name="Peterson S.W."/>
        </authorList>
    </citation>
    <scope>NUCLEOTIDE SEQUENCE [LARGE SCALE GENOMIC DNA]</scope>
    <source>
        <strain evidence="3 5">2B3F</strain>
    </source>
</reference>
<dbReference type="GO" id="GO:0004316">
    <property type="term" value="F:3-oxoacyl-[acyl-carrier-protein] reductase (NADPH) activity"/>
    <property type="evidence" value="ECO:0007669"/>
    <property type="project" value="UniProtKB-EC"/>
</dbReference>
<dbReference type="PRINTS" id="PR00080">
    <property type="entry name" value="SDRFAMILY"/>
</dbReference>
<dbReference type="PROSITE" id="PS00061">
    <property type="entry name" value="ADH_SHORT"/>
    <property type="match status" value="1"/>
</dbReference>
<dbReference type="PANTHER" id="PTHR42760:SF78">
    <property type="entry name" value="3-OXOACYL-[ACYL-CARRIER-PROTEIN] REDUCTASE [NADH]"/>
    <property type="match status" value="1"/>
</dbReference>
<feature type="domain" description="Ketoreductase" evidence="2">
    <location>
        <begin position="210"/>
        <end position="389"/>
    </location>
</feature>
<organism evidence="3 5">
    <name type="scientific">Micrococcus lylae</name>
    <dbReference type="NCBI Taxonomy" id="1273"/>
    <lineage>
        <taxon>Bacteria</taxon>
        <taxon>Bacillati</taxon>
        <taxon>Actinomycetota</taxon>
        <taxon>Actinomycetes</taxon>
        <taxon>Micrococcales</taxon>
        <taxon>Micrococcaceae</taxon>
        <taxon>Micrococcus</taxon>
    </lineage>
</organism>
<dbReference type="Gene3D" id="3.40.50.720">
    <property type="entry name" value="NAD(P)-binding Rossmann-like Domain"/>
    <property type="match status" value="2"/>
</dbReference>
<dbReference type="InterPro" id="IPR057326">
    <property type="entry name" value="KR_dom"/>
</dbReference>
<evidence type="ECO:0000313" key="4">
    <source>
        <dbReference type="EMBL" id="TFI00796.1"/>
    </source>
</evidence>
<proteinExistence type="inferred from homology"/>
<dbReference type="SUPFAM" id="SSF51735">
    <property type="entry name" value="NAD(P)-binding Rossmann-fold domains"/>
    <property type="match status" value="1"/>
</dbReference>
<dbReference type="EC" id="1.1.1.100" evidence="3"/>
<evidence type="ECO:0000313" key="3">
    <source>
        <dbReference type="EMBL" id="SJN16120.1"/>
    </source>
</evidence>
<name>A0A1R4I8I8_9MICC</name>
<dbReference type="FunFam" id="3.40.50.720:FF:000338">
    <property type="entry name" value="3-oxoacyl-ACP reductase FabG"/>
    <property type="match status" value="1"/>
</dbReference>
<dbReference type="EMBL" id="SPKT01000003">
    <property type="protein sequence ID" value="TFI00796.1"/>
    <property type="molecule type" value="Genomic_DNA"/>
</dbReference>
<evidence type="ECO:0000313" key="6">
    <source>
        <dbReference type="Proteomes" id="UP000297477"/>
    </source>
</evidence>
<dbReference type="EMBL" id="FUKP01000006">
    <property type="protein sequence ID" value="SJN16120.1"/>
    <property type="molecule type" value="Genomic_DNA"/>
</dbReference>
<dbReference type="Proteomes" id="UP000297477">
    <property type="component" value="Unassembled WGS sequence"/>
</dbReference>
<dbReference type="InterPro" id="IPR020904">
    <property type="entry name" value="Sc_DH/Rdtase_CS"/>
</dbReference>
<dbReference type="AlphaFoldDB" id="A0A1R4I8I8"/>